<reference evidence="1 3" key="1">
    <citation type="submission" date="2020-05" db="EMBL/GenBank/DDBJ databases">
        <title>Characterization of novel class B3 metallo-beta-lactamase from novel Pseudomonas species.</title>
        <authorList>
            <person name="Yamada K."/>
            <person name="Aoki K."/>
            <person name="Ishii Y."/>
        </authorList>
    </citation>
    <scope>NUCLEOTIDE SEQUENCE [LARGE SCALE GENOMIC DNA]</scope>
    <source>
        <strain evidence="1 3">TUM18999</strain>
        <strain evidence="2 4">TUM20286</strain>
    </source>
</reference>
<dbReference type="Proteomes" id="UP001054892">
    <property type="component" value="Unassembled WGS sequence"/>
</dbReference>
<evidence type="ECO:0000313" key="4">
    <source>
        <dbReference type="Proteomes" id="UP001054892"/>
    </source>
</evidence>
<dbReference type="RefSeq" id="WP_111261169.1">
    <property type="nucleotide sequence ID" value="NZ_AP023189.1"/>
</dbReference>
<proteinExistence type="predicted"/>
<keyword evidence="4" id="KW-1185">Reference proteome</keyword>
<dbReference type="KEGG" id="ptw:TUM18999_03400"/>
<dbReference type="InterPro" id="IPR013468">
    <property type="entry name" value="CHP02647"/>
</dbReference>
<accession>A0A6J4DYK0</accession>
<evidence type="ECO:0000313" key="2">
    <source>
        <dbReference type="EMBL" id="GJN55210.1"/>
    </source>
</evidence>
<dbReference type="EMBL" id="BQKM01000016">
    <property type="protein sequence ID" value="GJN55210.1"/>
    <property type="molecule type" value="Genomic_DNA"/>
</dbReference>
<dbReference type="NCBIfam" id="TIGR02647">
    <property type="entry name" value="DNA"/>
    <property type="match status" value="1"/>
</dbReference>
<dbReference type="AlphaFoldDB" id="A0A6J4DYK0"/>
<dbReference type="Pfam" id="PF18918">
    <property type="entry name" value="DUF5669"/>
    <property type="match status" value="1"/>
</dbReference>
<gene>
    <name evidence="1" type="ORF">TUM18999_03400</name>
    <name evidence="2" type="ORF">TUM20286_49620</name>
</gene>
<protein>
    <submittedName>
        <fullName evidence="1">TIGR02647 family protein</fullName>
    </submittedName>
</protein>
<organism evidence="1 3">
    <name type="scientific">Pseudomonas tohonis</name>
    <dbReference type="NCBI Taxonomy" id="2725477"/>
    <lineage>
        <taxon>Bacteria</taxon>
        <taxon>Pseudomonadati</taxon>
        <taxon>Pseudomonadota</taxon>
        <taxon>Gammaproteobacteria</taxon>
        <taxon>Pseudomonadales</taxon>
        <taxon>Pseudomonadaceae</taxon>
        <taxon>Pseudomonas</taxon>
    </lineage>
</organism>
<name>A0A6J4DYK0_9PSED</name>
<sequence length="83" mass="8998">MSYTPELIAELELLTLFNLDNTQEGLKVHNNASSKVIGAVTRLHQKKLITQPDGGYLTSLGLDAAEHAQSLLTILTTEPVHSS</sequence>
<dbReference type="EMBL" id="AP023189">
    <property type="protein sequence ID" value="BCG22149.1"/>
    <property type="molecule type" value="Genomic_DNA"/>
</dbReference>
<evidence type="ECO:0000313" key="1">
    <source>
        <dbReference type="EMBL" id="BCG22149.1"/>
    </source>
</evidence>
<evidence type="ECO:0000313" key="3">
    <source>
        <dbReference type="Proteomes" id="UP000509383"/>
    </source>
</evidence>
<dbReference type="Proteomes" id="UP000509383">
    <property type="component" value="Chromosome"/>
</dbReference>